<protein>
    <submittedName>
        <fullName evidence="2">Uncharacterized protein</fullName>
    </submittedName>
</protein>
<name>A0A820RR40_9BILA</name>
<keyword evidence="1" id="KW-0812">Transmembrane</keyword>
<dbReference type="EMBL" id="CAJOBQ010000971">
    <property type="protein sequence ID" value="CAF4440116.1"/>
    <property type="molecule type" value="Genomic_DNA"/>
</dbReference>
<evidence type="ECO:0000313" key="2">
    <source>
        <dbReference type="EMBL" id="CAF4440116.1"/>
    </source>
</evidence>
<gene>
    <name evidence="2" type="ORF">TSG867_LOCUS16108</name>
</gene>
<comment type="caution">
    <text evidence="2">The sequence shown here is derived from an EMBL/GenBank/DDBJ whole genome shotgun (WGS) entry which is preliminary data.</text>
</comment>
<keyword evidence="1" id="KW-0472">Membrane</keyword>
<organism evidence="2 3">
    <name type="scientific">Rotaria socialis</name>
    <dbReference type="NCBI Taxonomy" id="392032"/>
    <lineage>
        <taxon>Eukaryota</taxon>
        <taxon>Metazoa</taxon>
        <taxon>Spiralia</taxon>
        <taxon>Gnathifera</taxon>
        <taxon>Rotifera</taxon>
        <taxon>Eurotatoria</taxon>
        <taxon>Bdelloidea</taxon>
        <taxon>Philodinida</taxon>
        <taxon>Philodinidae</taxon>
        <taxon>Rotaria</taxon>
    </lineage>
</organism>
<sequence length="316" mass="34598">MNNQAVGLVAVNAGRVGRKKLLGRMLIIICLGLCTLLAIILYKHFNSRRPISISNTTQTTNKTEYITPTSLPDIINTMNNTLSSAPAVVSTIDPDNLDPIQHVTTGCELGNVLYSNPNMLCLNADYVSRVDSSSCRLYGFGVMGMNGGPVYARACAEALPRLFTMIGAPNCRAPENNTATENAVSAVTKILKYNNSCLDNLDKNTLFKENLMFEFFFSVRYNLVIIGQDNANVPNVIKLFADTFAKSSIEVDSVVGQRMIPILRHVQTIATIFQTCMNVLTNEERQALANALNAKTSPQNYQTGSSNHIMNHHASV</sequence>
<proteinExistence type="predicted"/>
<evidence type="ECO:0000313" key="3">
    <source>
        <dbReference type="Proteomes" id="UP000663862"/>
    </source>
</evidence>
<accession>A0A820RR40</accession>
<feature type="transmembrane region" description="Helical" evidence="1">
    <location>
        <begin position="21"/>
        <end position="42"/>
    </location>
</feature>
<keyword evidence="1" id="KW-1133">Transmembrane helix</keyword>
<dbReference type="AlphaFoldDB" id="A0A820RR40"/>
<reference evidence="2" key="1">
    <citation type="submission" date="2021-02" db="EMBL/GenBank/DDBJ databases">
        <authorList>
            <person name="Nowell W R."/>
        </authorList>
    </citation>
    <scope>NUCLEOTIDE SEQUENCE</scope>
</reference>
<dbReference type="InterPro" id="IPR011989">
    <property type="entry name" value="ARM-like"/>
</dbReference>
<dbReference type="Proteomes" id="UP000663862">
    <property type="component" value="Unassembled WGS sequence"/>
</dbReference>
<evidence type="ECO:0000256" key="1">
    <source>
        <dbReference type="SAM" id="Phobius"/>
    </source>
</evidence>
<dbReference type="Gene3D" id="1.25.10.10">
    <property type="entry name" value="Leucine-rich Repeat Variant"/>
    <property type="match status" value="1"/>
</dbReference>